<reference evidence="2 3" key="1">
    <citation type="submission" date="2020-08" db="EMBL/GenBank/DDBJ databases">
        <title>Genomic Encyclopedia of Type Strains, Phase III (KMG-III): the genomes of soil and plant-associated and newly described type strains.</title>
        <authorList>
            <person name="Whitman W."/>
        </authorList>
    </citation>
    <scope>NUCLEOTIDE SEQUENCE [LARGE SCALE GENOMIC DNA]</scope>
    <source>
        <strain evidence="2 3">CECT 3287</strain>
    </source>
</reference>
<evidence type="ECO:0000313" key="3">
    <source>
        <dbReference type="Proteomes" id="UP000590749"/>
    </source>
</evidence>
<evidence type="ECO:0008006" key="4">
    <source>
        <dbReference type="Google" id="ProtNLM"/>
    </source>
</evidence>
<proteinExistence type="predicted"/>
<feature type="chain" id="PRO_5039261885" description="Peptidase inhibitor family I36" evidence="1">
    <location>
        <begin position="35"/>
        <end position="140"/>
    </location>
</feature>
<organism evidence="2 3">
    <name type="scientific">Actinoplanes campanulatus</name>
    <dbReference type="NCBI Taxonomy" id="113559"/>
    <lineage>
        <taxon>Bacteria</taxon>
        <taxon>Bacillati</taxon>
        <taxon>Actinomycetota</taxon>
        <taxon>Actinomycetes</taxon>
        <taxon>Micromonosporales</taxon>
        <taxon>Micromonosporaceae</taxon>
        <taxon>Actinoplanes</taxon>
    </lineage>
</organism>
<evidence type="ECO:0000313" key="2">
    <source>
        <dbReference type="EMBL" id="MBB3094040.1"/>
    </source>
</evidence>
<dbReference type="RefSeq" id="WP_183218223.1">
    <property type="nucleotide sequence ID" value="NZ_BMPW01000015.1"/>
</dbReference>
<keyword evidence="1" id="KW-0732">Signal</keyword>
<feature type="signal peptide" evidence="1">
    <location>
        <begin position="1"/>
        <end position="34"/>
    </location>
</feature>
<accession>A0A7W5ADM7</accession>
<protein>
    <recommendedName>
        <fullName evidence="4">Peptidase inhibitor family I36</fullName>
    </recommendedName>
</protein>
<comment type="caution">
    <text evidence="2">The sequence shown here is derived from an EMBL/GenBank/DDBJ whole genome shotgun (WGS) entry which is preliminary data.</text>
</comment>
<dbReference type="Proteomes" id="UP000590749">
    <property type="component" value="Unassembled WGS sequence"/>
</dbReference>
<gene>
    <name evidence="2" type="ORF">FHR83_001689</name>
</gene>
<dbReference type="AlphaFoldDB" id="A0A7W5ADM7"/>
<name>A0A7W5ADM7_9ACTN</name>
<sequence length="140" mass="14914">MSQVSSTARWVRAAAVTGLASSAVLFATSAPASANTNFNGTCEPSESCIWQGDIWEIAGWDYEGTDTNLSNNYYPRTGALVDNNSRGLTSRGSSCTAAWGNNYGSISNSTKVIRIVPGGVGRTLIDTTYDRVMSTHTWSC</sequence>
<dbReference type="EMBL" id="JACHXF010000002">
    <property type="protein sequence ID" value="MBB3094040.1"/>
    <property type="molecule type" value="Genomic_DNA"/>
</dbReference>
<evidence type="ECO:0000256" key="1">
    <source>
        <dbReference type="SAM" id="SignalP"/>
    </source>
</evidence>
<keyword evidence="3" id="KW-1185">Reference proteome</keyword>